<dbReference type="GO" id="GO:0006432">
    <property type="term" value="P:phenylalanyl-tRNA aminoacylation"/>
    <property type="evidence" value="ECO:0007669"/>
    <property type="project" value="UniProtKB-UniRule"/>
</dbReference>
<comment type="catalytic activity">
    <reaction evidence="12 13">
        <text>tRNA(Phe) + L-phenylalanine + ATP = L-phenylalanyl-tRNA(Phe) + AMP + diphosphate + H(+)</text>
        <dbReference type="Rhea" id="RHEA:19413"/>
        <dbReference type="Rhea" id="RHEA-COMP:9668"/>
        <dbReference type="Rhea" id="RHEA-COMP:9699"/>
        <dbReference type="ChEBI" id="CHEBI:15378"/>
        <dbReference type="ChEBI" id="CHEBI:30616"/>
        <dbReference type="ChEBI" id="CHEBI:33019"/>
        <dbReference type="ChEBI" id="CHEBI:58095"/>
        <dbReference type="ChEBI" id="CHEBI:78442"/>
        <dbReference type="ChEBI" id="CHEBI:78531"/>
        <dbReference type="ChEBI" id="CHEBI:456215"/>
        <dbReference type="EC" id="6.1.1.20"/>
    </reaction>
</comment>
<dbReference type="GO" id="GO:0003723">
    <property type="term" value="F:RNA binding"/>
    <property type="evidence" value="ECO:0007669"/>
    <property type="project" value="InterPro"/>
</dbReference>
<dbReference type="InterPro" id="IPR041616">
    <property type="entry name" value="PheRS_beta_core"/>
</dbReference>
<feature type="domain" description="FDX-ACB" evidence="14">
    <location>
        <begin position="576"/>
        <end position="670"/>
    </location>
</feature>
<feature type="binding site" evidence="13">
    <location>
        <position position="352"/>
    </location>
    <ligand>
        <name>Mg(2+)</name>
        <dbReference type="ChEBI" id="CHEBI:18420"/>
        <note>shared with alpha subunit</note>
    </ligand>
</feature>
<reference evidence="16 17" key="1">
    <citation type="submission" date="2018-02" db="EMBL/GenBank/DDBJ databases">
        <title>Comparative genomes isolates from brazilian mangrove.</title>
        <authorList>
            <person name="Araujo J.E."/>
            <person name="Taketani R.G."/>
            <person name="Silva M.C.P."/>
            <person name="Loureco M.V."/>
            <person name="Andreote F.D."/>
        </authorList>
    </citation>
    <scope>NUCLEOTIDE SEQUENCE [LARGE SCALE GENOMIC DNA]</scope>
    <source>
        <strain evidence="16 17">HEX-2 MGV</strain>
    </source>
</reference>
<evidence type="ECO:0000256" key="8">
    <source>
        <dbReference type="ARBA" id="ARBA00022840"/>
    </source>
</evidence>
<protein>
    <recommendedName>
        <fullName evidence="13">Phenylalanine--tRNA ligase beta subunit</fullName>
        <ecNumber evidence="13">6.1.1.20</ecNumber>
    </recommendedName>
    <alternativeName>
        <fullName evidence="13">Phenylalanyl-tRNA synthetase beta subunit</fullName>
        <shortName evidence="13">PheRS</shortName>
    </alternativeName>
</protein>
<dbReference type="InterPro" id="IPR045060">
    <property type="entry name" value="Phe-tRNA-ligase_IIc_bsu"/>
</dbReference>
<dbReference type="InterPro" id="IPR005147">
    <property type="entry name" value="tRNA_synthase_B5-dom"/>
</dbReference>
<dbReference type="Pfam" id="PF03484">
    <property type="entry name" value="B5"/>
    <property type="match status" value="1"/>
</dbReference>
<sequence length="671" mass="74260">MLVSWDWLKQYLDLNISEAEVCDRLTLAGLNFDGSATVDNDRCLDLEVTSNRPDWLGHIGIAREVGVLFDLDLKVPGADVSKNSSGAACPMIVQIEDEAFCPRYIARSITGVTVGDSPAWMVNRLRTIGISTINNVVDATNYVLMEIGQPLHAFDLNKLTGDTIRVRKATHEEKFLAIDHREYQLTSDDYVIADKSGAVAIAGVMGGKETEVNEMTTDLLIEAAQFAALPVRTTSRRLKLKSDSSYRFERGVDPEMIDWASRRCCELIVETAGGEVCEGRVYAGSEPSARESVTLRLSQIPRILGIHVSETEVRRILERLGNEVTHQNDKQITVIPASWRRDLDREVDLVEEVARIHGYDKIPEHAGVSLSASHQSDLDRVRNKVRTGMLGMGFDETLTRSIVSDVWSKAFQGWSLAEPLTTSMPMVKGEDRLRVSLIPSLLGARRNNEKFSYTDIDLYEIAKVYLPKPKALPDERYMVGITSGRDFFELKGVIEGLVGMLNPSIRITTIPYTDPLFAEGQGAHLTIGGTTLGYLGVVGDKARKAFGLQQSATVAELDLRALMKLAILIPQHQDFSTHPAMNRDLNLVVDENISWSKLQDISYSAGGELVEVVTFQEIFRDPKKDGPGKKRVLFTVTLQAYDRTLTGEEADATIAKILTACDKETGAKLLA</sequence>
<comment type="similarity">
    <text evidence="2 13">Belongs to the phenylalanyl-tRNA synthetase beta subunit family. Type 1 subfamily.</text>
</comment>
<dbReference type="InterPro" id="IPR005146">
    <property type="entry name" value="B3/B4_tRNA-bd"/>
</dbReference>
<evidence type="ECO:0000256" key="11">
    <source>
        <dbReference type="ARBA" id="ARBA00023146"/>
    </source>
</evidence>
<dbReference type="Pfam" id="PF03147">
    <property type="entry name" value="FDX-ACB"/>
    <property type="match status" value="1"/>
</dbReference>
<proteinExistence type="inferred from homology"/>
<comment type="subcellular location">
    <subcellularLocation>
        <location evidence="1 13">Cytoplasm</location>
    </subcellularLocation>
</comment>
<evidence type="ECO:0000256" key="7">
    <source>
        <dbReference type="ARBA" id="ARBA00022741"/>
    </source>
</evidence>
<evidence type="ECO:0000256" key="9">
    <source>
        <dbReference type="ARBA" id="ARBA00022842"/>
    </source>
</evidence>
<dbReference type="AlphaFoldDB" id="A0A2S8FMD2"/>
<dbReference type="Gene3D" id="3.50.40.10">
    <property type="entry name" value="Phenylalanyl-trna Synthetase, Chain B, domain 3"/>
    <property type="match status" value="1"/>
</dbReference>
<dbReference type="InterPro" id="IPR036690">
    <property type="entry name" value="Fdx_antiC-bd_sf"/>
</dbReference>
<dbReference type="InterPro" id="IPR009061">
    <property type="entry name" value="DNA-bd_dom_put_sf"/>
</dbReference>
<evidence type="ECO:0000256" key="2">
    <source>
        <dbReference type="ARBA" id="ARBA00008653"/>
    </source>
</evidence>
<dbReference type="NCBIfam" id="TIGR00472">
    <property type="entry name" value="pheT_bact"/>
    <property type="match status" value="1"/>
</dbReference>
<dbReference type="Gene3D" id="3.30.70.380">
    <property type="entry name" value="Ferrodoxin-fold anticodon-binding domain"/>
    <property type="match status" value="1"/>
</dbReference>
<evidence type="ECO:0000256" key="5">
    <source>
        <dbReference type="ARBA" id="ARBA00022598"/>
    </source>
</evidence>
<dbReference type="OrthoDB" id="9805455at2"/>
<evidence type="ECO:0000313" key="17">
    <source>
        <dbReference type="Proteomes" id="UP000240009"/>
    </source>
</evidence>
<feature type="binding site" evidence="13">
    <location>
        <position position="348"/>
    </location>
    <ligand>
        <name>Mg(2+)</name>
        <dbReference type="ChEBI" id="CHEBI:18420"/>
        <note>shared with alpha subunit</note>
    </ligand>
</feature>
<dbReference type="GO" id="GO:0000287">
    <property type="term" value="F:magnesium ion binding"/>
    <property type="evidence" value="ECO:0007669"/>
    <property type="project" value="UniProtKB-UniRule"/>
</dbReference>
<keyword evidence="10 13" id="KW-0648">Protein biosynthesis</keyword>
<comment type="cofactor">
    <cofactor evidence="13">
        <name>Mg(2+)</name>
        <dbReference type="ChEBI" id="CHEBI:18420"/>
    </cofactor>
    <text evidence="13">Binds 2 magnesium ions per tetramer.</text>
</comment>
<evidence type="ECO:0000256" key="6">
    <source>
        <dbReference type="ARBA" id="ARBA00022723"/>
    </source>
</evidence>
<dbReference type="InterPro" id="IPR020825">
    <property type="entry name" value="Phe-tRNA_synthase-like_B3/B4"/>
</dbReference>
<keyword evidence="5 13" id="KW-0436">Ligase</keyword>
<dbReference type="Gene3D" id="3.30.930.10">
    <property type="entry name" value="Bira Bifunctional Protein, Domain 2"/>
    <property type="match status" value="1"/>
</dbReference>
<dbReference type="FunFam" id="3.30.56.10:FF:000002">
    <property type="entry name" value="Phenylalanine--tRNA ligase beta subunit"/>
    <property type="match status" value="1"/>
</dbReference>
<dbReference type="EMBL" id="PUIA01000035">
    <property type="protein sequence ID" value="PQO33180.1"/>
    <property type="molecule type" value="Genomic_DNA"/>
</dbReference>
<dbReference type="InterPro" id="IPR045864">
    <property type="entry name" value="aa-tRNA-synth_II/BPL/LPL"/>
</dbReference>
<evidence type="ECO:0000256" key="12">
    <source>
        <dbReference type="ARBA" id="ARBA00049255"/>
    </source>
</evidence>
<dbReference type="SUPFAM" id="SSF55681">
    <property type="entry name" value="Class II aaRS and biotin synthetases"/>
    <property type="match status" value="1"/>
</dbReference>
<dbReference type="InterPro" id="IPR005121">
    <property type="entry name" value="Fdx_antiC-bd"/>
</dbReference>
<dbReference type="Proteomes" id="UP000240009">
    <property type="component" value="Unassembled WGS sequence"/>
</dbReference>
<accession>A0A2S8FMD2</accession>
<dbReference type="PROSITE" id="PS51447">
    <property type="entry name" value="FDX_ACB"/>
    <property type="match status" value="1"/>
</dbReference>
<feature type="binding site" evidence="13">
    <location>
        <position position="342"/>
    </location>
    <ligand>
        <name>Mg(2+)</name>
        <dbReference type="ChEBI" id="CHEBI:18420"/>
        <note>shared with alpha subunit</note>
    </ligand>
</feature>
<dbReference type="SMART" id="SM00873">
    <property type="entry name" value="B3_4"/>
    <property type="match status" value="1"/>
</dbReference>
<comment type="caution">
    <text evidence="16">The sequence shown here is derived from an EMBL/GenBank/DDBJ whole genome shotgun (WGS) entry which is preliminary data.</text>
</comment>
<dbReference type="InterPro" id="IPR004532">
    <property type="entry name" value="Phe-tRNA-ligase_IIc_bsu_bact"/>
</dbReference>
<dbReference type="PANTHER" id="PTHR10947:SF0">
    <property type="entry name" value="PHENYLALANINE--TRNA LIGASE BETA SUBUNIT"/>
    <property type="match status" value="1"/>
</dbReference>
<comment type="subunit">
    <text evidence="3 13">Tetramer of two alpha and two beta subunits.</text>
</comment>
<gene>
    <name evidence="13 16" type="primary">pheT</name>
    <name evidence="16" type="ORF">C5Y96_10000</name>
</gene>
<keyword evidence="8 13" id="KW-0067">ATP-binding</keyword>
<keyword evidence="6 13" id="KW-0479">Metal-binding</keyword>
<dbReference type="HAMAP" id="MF_00283">
    <property type="entry name" value="Phe_tRNA_synth_beta1"/>
    <property type="match status" value="1"/>
</dbReference>
<dbReference type="Pfam" id="PF17759">
    <property type="entry name" value="tRNA_synthFbeta"/>
    <property type="match status" value="1"/>
</dbReference>
<dbReference type="Pfam" id="PF03483">
    <property type="entry name" value="B3_4"/>
    <property type="match status" value="1"/>
</dbReference>
<dbReference type="SMART" id="SM00874">
    <property type="entry name" value="B5"/>
    <property type="match status" value="1"/>
</dbReference>
<dbReference type="PROSITE" id="PS51483">
    <property type="entry name" value="B5"/>
    <property type="match status" value="1"/>
</dbReference>
<dbReference type="SUPFAM" id="SSF46955">
    <property type="entry name" value="Putative DNA-binding domain"/>
    <property type="match status" value="2"/>
</dbReference>
<dbReference type="PANTHER" id="PTHR10947">
    <property type="entry name" value="PHENYLALANYL-TRNA SYNTHETASE BETA CHAIN AND LEUCINE-RICH REPEAT-CONTAINING PROTEIN 47"/>
    <property type="match status" value="1"/>
</dbReference>
<feature type="binding site" evidence="13">
    <location>
        <position position="351"/>
    </location>
    <ligand>
        <name>Mg(2+)</name>
        <dbReference type="ChEBI" id="CHEBI:18420"/>
        <note>shared with alpha subunit</note>
    </ligand>
</feature>
<dbReference type="GO" id="GO:0009328">
    <property type="term" value="C:phenylalanine-tRNA ligase complex"/>
    <property type="evidence" value="ECO:0007669"/>
    <property type="project" value="TreeGrafter"/>
</dbReference>
<dbReference type="SMART" id="SM00896">
    <property type="entry name" value="FDX-ACB"/>
    <property type="match status" value="1"/>
</dbReference>
<dbReference type="GO" id="GO:0004826">
    <property type="term" value="F:phenylalanine-tRNA ligase activity"/>
    <property type="evidence" value="ECO:0007669"/>
    <property type="project" value="UniProtKB-UniRule"/>
</dbReference>
<keyword evidence="4 13" id="KW-0963">Cytoplasm</keyword>
<dbReference type="EC" id="6.1.1.20" evidence="13"/>
<dbReference type="GO" id="GO:0005524">
    <property type="term" value="F:ATP binding"/>
    <property type="evidence" value="ECO:0007669"/>
    <property type="project" value="UniProtKB-UniRule"/>
</dbReference>
<organism evidence="16 17">
    <name type="scientific">Blastopirellula marina</name>
    <dbReference type="NCBI Taxonomy" id="124"/>
    <lineage>
        <taxon>Bacteria</taxon>
        <taxon>Pseudomonadati</taxon>
        <taxon>Planctomycetota</taxon>
        <taxon>Planctomycetia</taxon>
        <taxon>Pirellulales</taxon>
        <taxon>Pirellulaceae</taxon>
        <taxon>Blastopirellula</taxon>
    </lineage>
</organism>
<dbReference type="Gene3D" id="3.30.56.10">
    <property type="match status" value="2"/>
</dbReference>
<dbReference type="SUPFAM" id="SSF54991">
    <property type="entry name" value="Anticodon-binding domain of PheRS"/>
    <property type="match status" value="1"/>
</dbReference>
<evidence type="ECO:0000259" key="14">
    <source>
        <dbReference type="PROSITE" id="PS51447"/>
    </source>
</evidence>
<evidence type="ECO:0000256" key="10">
    <source>
        <dbReference type="ARBA" id="ARBA00022917"/>
    </source>
</evidence>
<dbReference type="RefSeq" id="WP_105352678.1">
    <property type="nucleotide sequence ID" value="NZ_PUIA01000035.1"/>
</dbReference>
<keyword evidence="11 13" id="KW-0030">Aminoacyl-tRNA synthetase</keyword>
<dbReference type="SUPFAM" id="SSF56037">
    <property type="entry name" value="PheT/TilS domain"/>
    <property type="match status" value="1"/>
</dbReference>
<dbReference type="FunFam" id="3.50.40.10:FF:000001">
    <property type="entry name" value="Phenylalanine--tRNA ligase beta subunit"/>
    <property type="match status" value="1"/>
</dbReference>
<evidence type="ECO:0000256" key="13">
    <source>
        <dbReference type="HAMAP-Rule" id="MF_00283"/>
    </source>
</evidence>
<name>A0A2S8FMD2_9BACT</name>
<feature type="domain" description="B5" evidence="15">
    <location>
        <begin position="288"/>
        <end position="364"/>
    </location>
</feature>
<evidence type="ECO:0000313" key="16">
    <source>
        <dbReference type="EMBL" id="PQO33180.1"/>
    </source>
</evidence>
<keyword evidence="7 13" id="KW-0547">Nucleotide-binding</keyword>
<keyword evidence="9 13" id="KW-0460">Magnesium</keyword>
<evidence type="ECO:0000259" key="15">
    <source>
        <dbReference type="PROSITE" id="PS51483"/>
    </source>
</evidence>
<evidence type="ECO:0000256" key="3">
    <source>
        <dbReference type="ARBA" id="ARBA00011209"/>
    </source>
</evidence>
<evidence type="ECO:0000256" key="1">
    <source>
        <dbReference type="ARBA" id="ARBA00004496"/>
    </source>
</evidence>
<evidence type="ECO:0000256" key="4">
    <source>
        <dbReference type="ARBA" id="ARBA00022490"/>
    </source>
</evidence>